<sequence>MPCRDGGYGAFTPESRLGHDRDGMDELVRRLGESLQLKAKGTRGRTPVQRACPYWVPSRRLVAPGPGPTGCSKGGHVRLVSGKESDEQREFLRQLVLSGNLIKEAVQRLQSASLCCFESPVSSRDSTNILHLPIILQPSYIYIYSTLPY</sequence>
<dbReference type="PANTHER" id="PTHR35154:SF3">
    <property type="entry name" value="GBP PROTEIN"/>
    <property type="match status" value="1"/>
</dbReference>
<evidence type="ECO:0000256" key="1">
    <source>
        <dbReference type="ARBA" id="ARBA00010422"/>
    </source>
</evidence>
<evidence type="ECO:0000313" key="3">
    <source>
        <dbReference type="Proteomes" id="UP000694388"/>
    </source>
</evidence>
<dbReference type="Pfam" id="PF05350">
    <property type="entry name" value="GSK-3_bind"/>
    <property type="match status" value="1"/>
</dbReference>
<protein>
    <recommendedName>
        <fullName evidence="4">GSK-3-binding protein</fullName>
    </recommendedName>
</protein>
<accession>A0A8C4QDR7</accession>
<dbReference type="Proteomes" id="UP000694388">
    <property type="component" value="Unplaced"/>
</dbReference>
<dbReference type="PANTHER" id="PTHR35154">
    <property type="entry name" value="GBP PROTEIN"/>
    <property type="match status" value="1"/>
</dbReference>
<dbReference type="GO" id="GO:0005737">
    <property type="term" value="C:cytoplasm"/>
    <property type="evidence" value="ECO:0007669"/>
    <property type="project" value="TreeGrafter"/>
</dbReference>
<proteinExistence type="inferred from homology"/>
<reference evidence="2" key="1">
    <citation type="submission" date="2025-08" db="UniProtKB">
        <authorList>
            <consortium name="Ensembl"/>
        </authorList>
    </citation>
    <scope>IDENTIFICATION</scope>
</reference>
<comment type="similarity">
    <text evidence="1">Belongs to the GSK-3-binding protein family.</text>
</comment>
<dbReference type="Ensembl" id="ENSEBUT00000014420.1">
    <property type="protein sequence ID" value="ENSEBUP00000013843.1"/>
    <property type="gene ID" value="ENSEBUG00000008725.1"/>
</dbReference>
<organism evidence="2 3">
    <name type="scientific">Eptatretus burgeri</name>
    <name type="common">Inshore hagfish</name>
    <dbReference type="NCBI Taxonomy" id="7764"/>
    <lineage>
        <taxon>Eukaryota</taxon>
        <taxon>Metazoa</taxon>
        <taxon>Chordata</taxon>
        <taxon>Craniata</taxon>
        <taxon>Vertebrata</taxon>
        <taxon>Cyclostomata</taxon>
        <taxon>Myxini</taxon>
        <taxon>Myxiniformes</taxon>
        <taxon>Myxinidae</taxon>
        <taxon>Eptatretinae</taxon>
        <taxon>Eptatretus</taxon>
    </lineage>
</organism>
<keyword evidence="3" id="KW-1185">Reference proteome</keyword>
<dbReference type="InterPro" id="IPR008014">
    <property type="entry name" value="GSK3-bd"/>
</dbReference>
<evidence type="ECO:0000313" key="2">
    <source>
        <dbReference type="Ensembl" id="ENSEBUP00000013843.1"/>
    </source>
</evidence>
<evidence type="ECO:0008006" key="4">
    <source>
        <dbReference type="Google" id="ProtNLM"/>
    </source>
</evidence>
<name>A0A8C4QDR7_EPTBU</name>
<reference evidence="2" key="2">
    <citation type="submission" date="2025-09" db="UniProtKB">
        <authorList>
            <consortium name="Ensembl"/>
        </authorList>
    </citation>
    <scope>IDENTIFICATION</scope>
</reference>
<dbReference type="AlphaFoldDB" id="A0A8C4QDR7"/>